<dbReference type="GO" id="GO:0046656">
    <property type="term" value="P:folic acid biosynthetic process"/>
    <property type="evidence" value="ECO:0007669"/>
    <property type="project" value="UniProtKB-UniRule"/>
</dbReference>
<dbReference type="FunFam" id="3.30.1130.10:FF:000003">
    <property type="entry name" value="7,8-dihydroneopterin aldolase"/>
    <property type="match status" value="1"/>
</dbReference>
<name>A0A1N7J6R7_9CORY</name>
<evidence type="ECO:0000256" key="3">
    <source>
        <dbReference type="ARBA" id="ARBA00005708"/>
    </source>
</evidence>
<evidence type="ECO:0000256" key="5">
    <source>
        <dbReference type="ARBA" id="ARBA00023239"/>
    </source>
</evidence>
<evidence type="ECO:0000259" key="9">
    <source>
        <dbReference type="SMART" id="SM00905"/>
    </source>
</evidence>
<dbReference type="Gene3D" id="3.30.1130.10">
    <property type="match status" value="1"/>
</dbReference>
<dbReference type="Proteomes" id="UP000186292">
    <property type="component" value="Unassembled WGS sequence"/>
</dbReference>
<dbReference type="GO" id="GO:0046654">
    <property type="term" value="P:tetrahydrofolate biosynthetic process"/>
    <property type="evidence" value="ECO:0007669"/>
    <property type="project" value="UniProtKB-UniRule"/>
</dbReference>
<accession>A0A1N7J6R7</accession>
<keyword evidence="11" id="KW-1185">Reference proteome</keyword>
<dbReference type="RefSeq" id="WP_076598991.1">
    <property type="nucleotide sequence ID" value="NZ_CP046976.1"/>
</dbReference>
<dbReference type="NCBIfam" id="TIGR00525">
    <property type="entry name" value="folB"/>
    <property type="match status" value="1"/>
</dbReference>
<dbReference type="STRING" id="1161099.SAMN05444817_10484"/>
<dbReference type="Pfam" id="PF02152">
    <property type="entry name" value="FolB"/>
    <property type="match status" value="1"/>
</dbReference>
<dbReference type="InterPro" id="IPR006156">
    <property type="entry name" value="Dihydroneopterin_aldolase"/>
</dbReference>
<dbReference type="AlphaFoldDB" id="A0A1N7J6R7"/>
<keyword evidence="5 8" id="KW-0456">Lyase</keyword>
<evidence type="ECO:0000313" key="10">
    <source>
        <dbReference type="EMBL" id="SIS45053.1"/>
    </source>
</evidence>
<dbReference type="UniPathway" id="UPA00077">
    <property type="reaction ID" value="UER00154"/>
</dbReference>
<dbReference type="GO" id="GO:0004150">
    <property type="term" value="F:dihydroneopterin aldolase activity"/>
    <property type="evidence" value="ECO:0007669"/>
    <property type="project" value="UniProtKB-UniRule"/>
</dbReference>
<comment type="catalytic activity">
    <reaction evidence="1 8">
        <text>7,8-dihydroneopterin = 6-hydroxymethyl-7,8-dihydropterin + glycolaldehyde</text>
        <dbReference type="Rhea" id="RHEA:10540"/>
        <dbReference type="ChEBI" id="CHEBI:17001"/>
        <dbReference type="ChEBI" id="CHEBI:17071"/>
        <dbReference type="ChEBI" id="CHEBI:44841"/>
        <dbReference type="EC" id="4.1.2.25"/>
    </reaction>
</comment>
<evidence type="ECO:0000256" key="8">
    <source>
        <dbReference type="RuleBase" id="RU362079"/>
    </source>
</evidence>
<feature type="domain" description="Dihydroneopterin aldolase/epimerase" evidence="9">
    <location>
        <begin position="5"/>
        <end position="118"/>
    </location>
</feature>
<evidence type="ECO:0000313" key="11">
    <source>
        <dbReference type="Proteomes" id="UP000186292"/>
    </source>
</evidence>
<evidence type="ECO:0000256" key="7">
    <source>
        <dbReference type="ARBA" id="ARBA00052077"/>
    </source>
</evidence>
<comment type="similarity">
    <text evidence="3 8">Belongs to the DHNA family.</text>
</comment>
<proteinExistence type="inferred from homology"/>
<dbReference type="NCBIfam" id="TIGR00526">
    <property type="entry name" value="folB_dom"/>
    <property type="match status" value="1"/>
</dbReference>
<sequence length="132" mass="14076">MADRIQLTGIRVHAGHGVLPHEAEFGQPFIVDITAWLDFADAARDDDLTKTVNYAELAQLAADIVAGTRRALVETVATQIAEAAMATFDALHAVEVTVHKPHAPVGLVLDDVAVTARRSRKSMATNRPAAGN</sequence>
<evidence type="ECO:0000256" key="2">
    <source>
        <dbReference type="ARBA" id="ARBA00005013"/>
    </source>
</evidence>
<dbReference type="OrthoDB" id="3212934at2"/>
<dbReference type="SUPFAM" id="SSF55620">
    <property type="entry name" value="Tetrahydrobiopterin biosynthesis enzymes-like"/>
    <property type="match status" value="1"/>
</dbReference>
<dbReference type="PANTHER" id="PTHR42844:SF1">
    <property type="entry name" value="DIHYDRONEOPTERIN ALDOLASE 1-RELATED"/>
    <property type="match status" value="1"/>
</dbReference>
<keyword evidence="4 8" id="KW-0289">Folate biosynthesis</keyword>
<dbReference type="PANTHER" id="PTHR42844">
    <property type="entry name" value="DIHYDRONEOPTERIN ALDOLASE 1-RELATED"/>
    <property type="match status" value="1"/>
</dbReference>
<dbReference type="EC" id="4.1.2.25" evidence="8"/>
<evidence type="ECO:0000256" key="4">
    <source>
        <dbReference type="ARBA" id="ARBA00022909"/>
    </source>
</evidence>
<dbReference type="GO" id="GO:0005737">
    <property type="term" value="C:cytoplasm"/>
    <property type="evidence" value="ECO:0007669"/>
    <property type="project" value="TreeGrafter"/>
</dbReference>
<dbReference type="SMART" id="SM00905">
    <property type="entry name" value="FolB"/>
    <property type="match status" value="1"/>
</dbReference>
<evidence type="ECO:0000256" key="1">
    <source>
        <dbReference type="ARBA" id="ARBA00001353"/>
    </source>
</evidence>
<gene>
    <name evidence="10" type="ORF">SAMN05444817_10484</name>
</gene>
<comment type="pathway">
    <text evidence="2 8">Cofactor biosynthesis; tetrahydrofolate biosynthesis; 2-amino-4-hydroxy-6-hydroxymethyl-7,8-dihydropteridine diphosphate from 7,8-dihydroneopterin triphosphate: step 3/4.</text>
</comment>
<dbReference type="EMBL" id="FTOF01000004">
    <property type="protein sequence ID" value="SIS45053.1"/>
    <property type="molecule type" value="Genomic_DNA"/>
</dbReference>
<comment type="function">
    <text evidence="8">Catalyzes the conversion of 7,8-dihydroneopterin to 6-hydroxymethyl-7,8-dihydropterin.</text>
</comment>
<organism evidence="10 11">
    <name type="scientific">Corynebacterium appendicis CIP 107643</name>
    <dbReference type="NCBI Taxonomy" id="1161099"/>
    <lineage>
        <taxon>Bacteria</taxon>
        <taxon>Bacillati</taxon>
        <taxon>Actinomycetota</taxon>
        <taxon>Actinomycetes</taxon>
        <taxon>Mycobacteriales</taxon>
        <taxon>Corynebacteriaceae</taxon>
        <taxon>Corynebacterium</taxon>
    </lineage>
</organism>
<dbReference type="InterPro" id="IPR006157">
    <property type="entry name" value="FolB_dom"/>
</dbReference>
<dbReference type="CDD" id="cd00534">
    <property type="entry name" value="DHNA_DHNTPE"/>
    <property type="match status" value="1"/>
</dbReference>
<dbReference type="InterPro" id="IPR043133">
    <property type="entry name" value="GTP-CH-I_C/QueF"/>
</dbReference>
<comment type="catalytic activity">
    <reaction evidence="7">
        <text>7,8-dihydroneopterin + O2 = 7,8-dihydroxanthopterin + glycolaldehyde + formate + H(+)</text>
        <dbReference type="Rhea" id="RHEA:45332"/>
        <dbReference type="ChEBI" id="CHEBI:15378"/>
        <dbReference type="ChEBI" id="CHEBI:15379"/>
        <dbReference type="ChEBI" id="CHEBI:15740"/>
        <dbReference type="ChEBI" id="CHEBI:17001"/>
        <dbReference type="ChEBI" id="CHEBI:17071"/>
        <dbReference type="ChEBI" id="CHEBI:85130"/>
        <dbReference type="EC" id="1.13.11.81"/>
    </reaction>
</comment>
<protein>
    <recommendedName>
        <fullName evidence="6 8">7,8-dihydroneopterin aldolase</fullName>
        <ecNumber evidence="8">4.1.2.25</ecNumber>
    </recommendedName>
</protein>
<reference evidence="11" key="1">
    <citation type="submission" date="2017-01" db="EMBL/GenBank/DDBJ databases">
        <authorList>
            <person name="Varghese N."/>
            <person name="Submissions S."/>
        </authorList>
    </citation>
    <scope>NUCLEOTIDE SEQUENCE [LARGE SCALE GENOMIC DNA]</scope>
    <source>
        <strain evidence="11">DSM 44531</strain>
    </source>
</reference>
<evidence type="ECO:0000256" key="6">
    <source>
        <dbReference type="ARBA" id="ARBA00032903"/>
    </source>
</evidence>